<organism evidence="2 3">
    <name type="scientific">Sphagnum jensenii</name>
    <dbReference type="NCBI Taxonomy" id="128206"/>
    <lineage>
        <taxon>Eukaryota</taxon>
        <taxon>Viridiplantae</taxon>
        <taxon>Streptophyta</taxon>
        <taxon>Embryophyta</taxon>
        <taxon>Bryophyta</taxon>
        <taxon>Sphagnophytina</taxon>
        <taxon>Sphagnopsida</taxon>
        <taxon>Sphagnales</taxon>
        <taxon>Sphagnaceae</taxon>
        <taxon>Sphagnum</taxon>
    </lineage>
</organism>
<evidence type="ECO:0000256" key="1">
    <source>
        <dbReference type="SAM" id="MobiDB-lite"/>
    </source>
</evidence>
<feature type="compositionally biased region" description="Pro residues" evidence="1">
    <location>
        <begin position="79"/>
        <end position="90"/>
    </location>
</feature>
<evidence type="ECO:0000313" key="2">
    <source>
        <dbReference type="EMBL" id="CAK9278038.1"/>
    </source>
</evidence>
<dbReference type="EMBL" id="OZ020103">
    <property type="protein sequence ID" value="CAK9278038.1"/>
    <property type="molecule type" value="Genomic_DNA"/>
</dbReference>
<accession>A0ABP0XK20</accession>
<sequence length="90" mass="10499">MEEERVEQKEVIRSKTVRRKRKKNLWKSRSTMSCSSGAASWGWAWVKRKRMTMRSLRLLGKDKYVRRGRQETSQIGHKSPPPPNSPACVA</sequence>
<feature type="region of interest" description="Disordered" evidence="1">
    <location>
        <begin position="64"/>
        <end position="90"/>
    </location>
</feature>
<proteinExistence type="predicted"/>
<name>A0ABP0XK20_9BRYO</name>
<gene>
    <name evidence="2" type="ORF">CSSPJE1EN1_LOCUS23516</name>
</gene>
<dbReference type="Proteomes" id="UP001497444">
    <property type="component" value="Chromosome 8"/>
</dbReference>
<keyword evidence="3" id="KW-1185">Reference proteome</keyword>
<reference evidence="2" key="1">
    <citation type="submission" date="2024-02" db="EMBL/GenBank/DDBJ databases">
        <authorList>
            <consortium name="ELIXIR-Norway"/>
            <consortium name="Elixir Norway"/>
        </authorList>
    </citation>
    <scope>NUCLEOTIDE SEQUENCE</scope>
</reference>
<evidence type="ECO:0000313" key="3">
    <source>
        <dbReference type="Proteomes" id="UP001497444"/>
    </source>
</evidence>
<protein>
    <submittedName>
        <fullName evidence="2">Uncharacterized protein</fullName>
    </submittedName>
</protein>